<dbReference type="EMBL" id="MHSH01000061">
    <property type="protein sequence ID" value="OHA39901.1"/>
    <property type="molecule type" value="Genomic_DNA"/>
</dbReference>
<organism evidence="2 3">
    <name type="scientific">Candidatus Taylorbacteria bacterium RIFCSPLOWO2_02_FULL_46_40</name>
    <dbReference type="NCBI Taxonomy" id="1802329"/>
    <lineage>
        <taxon>Bacteria</taxon>
        <taxon>Candidatus Tayloriibacteriota</taxon>
    </lineage>
</organism>
<gene>
    <name evidence="2" type="ORF">A3H68_01245</name>
</gene>
<evidence type="ECO:0000256" key="1">
    <source>
        <dbReference type="SAM" id="Phobius"/>
    </source>
</evidence>
<accession>A0A1G2NX17</accession>
<sequence length="84" mass="8993">MSTFLSVFLSVFLALLGVCSVAVSVLMLRLVCSRRTVPPLSKQCSNATIRLFAMTAVGMFGLGIFFLLKSGLITGLASVIFPDF</sequence>
<reference evidence="2 3" key="1">
    <citation type="journal article" date="2016" name="Nat. Commun.">
        <title>Thousands of microbial genomes shed light on interconnected biogeochemical processes in an aquifer system.</title>
        <authorList>
            <person name="Anantharaman K."/>
            <person name="Brown C.T."/>
            <person name="Hug L.A."/>
            <person name="Sharon I."/>
            <person name="Castelle C.J."/>
            <person name="Probst A.J."/>
            <person name="Thomas B.C."/>
            <person name="Singh A."/>
            <person name="Wilkins M.J."/>
            <person name="Karaoz U."/>
            <person name="Brodie E.L."/>
            <person name="Williams K.H."/>
            <person name="Hubbard S.S."/>
            <person name="Banfield J.F."/>
        </authorList>
    </citation>
    <scope>NUCLEOTIDE SEQUENCE [LARGE SCALE GENOMIC DNA]</scope>
</reference>
<dbReference type="Proteomes" id="UP000176429">
    <property type="component" value="Unassembled WGS sequence"/>
</dbReference>
<evidence type="ECO:0000313" key="3">
    <source>
        <dbReference type="Proteomes" id="UP000176429"/>
    </source>
</evidence>
<comment type="caution">
    <text evidence="2">The sequence shown here is derived from an EMBL/GenBank/DDBJ whole genome shotgun (WGS) entry which is preliminary data.</text>
</comment>
<keyword evidence="1" id="KW-0812">Transmembrane</keyword>
<feature type="transmembrane region" description="Helical" evidence="1">
    <location>
        <begin position="51"/>
        <end position="81"/>
    </location>
</feature>
<proteinExistence type="predicted"/>
<keyword evidence="1" id="KW-0472">Membrane</keyword>
<dbReference type="AlphaFoldDB" id="A0A1G2NX17"/>
<keyword evidence="1" id="KW-1133">Transmembrane helix</keyword>
<name>A0A1G2NX17_9BACT</name>
<feature type="transmembrane region" description="Helical" evidence="1">
    <location>
        <begin position="6"/>
        <end position="31"/>
    </location>
</feature>
<protein>
    <submittedName>
        <fullName evidence="2">Uncharacterized protein</fullName>
    </submittedName>
</protein>
<evidence type="ECO:0000313" key="2">
    <source>
        <dbReference type="EMBL" id="OHA39901.1"/>
    </source>
</evidence>